<dbReference type="AlphaFoldDB" id="A0A2K3MR60"/>
<evidence type="ECO:0000313" key="1">
    <source>
        <dbReference type="EMBL" id="PNX93300.1"/>
    </source>
</evidence>
<accession>A0A2K3MR60</accession>
<evidence type="ECO:0000313" key="2">
    <source>
        <dbReference type="Proteomes" id="UP000236291"/>
    </source>
</evidence>
<reference evidence="1 2" key="2">
    <citation type="journal article" date="2017" name="Front. Plant Sci.">
        <title>Gene Classification and Mining of Molecular Markers Useful in Red Clover (Trifolium pratense) Breeding.</title>
        <authorList>
            <person name="Istvanek J."/>
            <person name="Dluhosova J."/>
            <person name="Dluhos P."/>
            <person name="Patkova L."/>
            <person name="Nedelnik J."/>
            <person name="Repkova J."/>
        </authorList>
    </citation>
    <scope>NUCLEOTIDE SEQUENCE [LARGE SCALE GENOMIC DNA]</scope>
    <source>
        <strain evidence="2">cv. Tatra</strain>
        <tissue evidence="1">Young leaves</tissue>
    </source>
</reference>
<sequence length="45" mass="5373">RYHVAEVECTHMILCRQKVQEQEIIVEEAIFSQVEHKMQAPTRSF</sequence>
<name>A0A2K3MR60_TRIPR</name>
<dbReference type="EMBL" id="ASHM01011377">
    <property type="protein sequence ID" value="PNX93300.1"/>
    <property type="molecule type" value="Genomic_DNA"/>
</dbReference>
<proteinExistence type="predicted"/>
<protein>
    <submittedName>
        <fullName evidence="1">Uncharacterized protein</fullName>
    </submittedName>
</protein>
<dbReference type="Proteomes" id="UP000236291">
    <property type="component" value="Unassembled WGS sequence"/>
</dbReference>
<gene>
    <name evidence="1" type="ORF">L195_g016451</name>
</gene>
<reference evidence="1 2" key="1">
    <citation type="journal article" date="2014" name="Am. J. Bot.">
        <title>Genome assembly and annotation for red clover (Trifolium pratense; Fabaceae).</title>
        <authorList>
            <person name="Istvanek J."/>
            <person name="Jaros M."/>
            <person name="Krenek A."/>
            <person name="Repkova J."/>
        </authorList>
    </citation>
    <scope>NUCLEOTIDE SEQUENCE [LARGE SCALE GENOMIC DNA]</scope>
    <source>
        <strain evidence="2">cv. Tatra</strain>
        <tissue evidence="1">Young leaves</tissue>
    </source>
</reference>
<organism evidence="1 2">
    <name type="scientific">Trifolium pratense</name>
    <name type="common">Red clover</name>
    <dbReference type="NCBI Taxonomy" id="57577"/>
    <lineage>
        <taxon>Eukaryota</taxon>
        <taxon>Viridiplantae</taxon>
        <taxon>Streptophyta</taxon>
        <taxon>Embryophyta</taxon>
        <taxon>Tracheophyta</taxon>
        <taxon>Spermatophyta</taxon>
        <taxon>Magnoliopsida</taxon>
        <taxon>eudicotyledons</taxon>
        <taxon>Gunneridae</taxon>
        <taxon>Pentapetalae</taxon>
        <taxon>rosids</taxon>
        <taxon>fabids</taxon>
        <taxon>Fabales</taxon>
        <taxon>Fabaceae</taxon>
        <taxon>Papilionoideae</taxon>
        <taxon>50 kb inversion clade</taxon>
        <taxon>NPAAA clade</taxon>
        <taxon>Hologalegina</taxon>
        <taxon>IRL clade</taxon>
        <taxon>Trifolieae</taxon>
        <taxon>Trifolium</taxon>
    </lineage>
</organism>
<feature type="non-terminal residue" evidence="1">
    <location>
        <position position="1"/>
    </location>
</feature>
<comment type="caution">
    <text evidence="1">The sequence shown here is derived from an EMBL/GenBank/DDBJ whole genome shotgun (WGS) entry which is preliminary data.</text>
</comment>